<comment type="caution">
    <text evidence="1">The sequence shown here is derived from an EMBL/GenBank/DDBJ whole genome shotgun (WGS) entry which is preliminary data.</text>
</comment>
<proteinExistence type="predicted"/>
<keyword evidence="2" id="KW-1185">Reference proteome</keyword>
<evidence type="ECO:0000313" key="1">
    <source>
        <dbReference type="EMBL" id="MEL0618775.1"/>
    </source>
</evidence>
<gene>
    <name evidence="1" type="ORF">V6243_18345</name>
</gene>
<dbReference type="RefSeq" id="WP_341543034.1">
    <property type="nucleotide sequence ID" value="NZ_JBAKAP010000207.1"/>
</dbReference>
<reference evidence="1 2" key="1">
    <citation type="submission" date="2024-02" db="EMBL/GenBank/DDBJ databases">
        <title>Bacteria isolated from the canopy kelp, Nereocystis luetkeana.</title>
        <authorList>
            <person name="Pfister C.A."/>
            <person name="Younker I.T."/>
            <person name="Light S.H."/>
        </authorList>
    </citation>
    <scope>NUCLEOTIDE SEQUENCE [LARGE SCALE GENOMIC DNA]</scope>
    <source>
        <strain evidence="1 2">TI.5.07</strain>
    </source>
</reference>
<feature type="non-terminal residue" evidence="1">
    <location>
        <position position="1"/>
    </location>
</feature>
<protein>
    <submittedName>
        <fullName evidence="1">Uncharacterized protein</fullName>
    </submittedName>
</protein>
<organism evidence="1 2">
    <name type="scientific">Cobetia marina</name>
    <name type="common">Deleya marina</name>
    <dbReference type="NCBI Taxonomy" id="28258"/>
    <lineage>
        <taxon>Bacteria</taxon>
        <taxon>Pseudomonadati</taxon>
        <taxon>Pseudomonadota</taxon>
        <taxon>Gammaproteobacteria</taxon>
        <taxon>Oceanospirillales</taxon>
        <taxon>Halomonadaceae</taxon>
        <taxon>Cobetia</taxon>
    </lineage>
</organism>
<sequence length="60" mass="7011">GDRLLGMKFQDHEIRVTPFPSAWGDSIKSIGMTFEDAQDRLSVFERFVRRFVFDHLPTPL</sequence>
<name>A0ABU9GL10_COBMA</name>
<dbReference type="Proteomes" id="UP001378242">
    <property type="component" value="Unassembled WGS sequence"/>
</dbReference>
<accession>A0ABU9GL10</accession>
<dbReference type="EMBL" id="JBAKAP010000207">
    <property type="protein sequence ID" value="MEL0618775.1"/>
    <property type="molecule type" value="Genomic_DNA"/>
</dbReference>
<evidence type="ECO:0000313" key="2">
    <source>
        <dbReference type="Proteomes" id="UP001378242"/>
    </source>
</evidence>